<evidence type="ECO:0000259" key="9">
    <source>
        <dbReference type="Pfam" id="PF00218"/>
    </source>
</evidence>
<dbReference type="EC" id="4.1.1.48" evidence="3"/>
<keyword evidence="8" id="KW-0456">Lyase</keyword>
<dbReference type="InterPro" id="IPR013785">
    <property type="entry name" value="Aldolase_TIM"/>
</dbReference>
<comment type="caution">
    <text evidence="10">The sequence shown here is derived from an EMBL/GenBank/DDBJ whole genome shotgun (WGS) entry which is preliminary data.</text>
</comment>
<comment type="pathway">
    <text evidence="2">Amino-acid biosynthesis; L-tryptophan biosynthesis; L-tryptophan from chorismate: step 4/5.</text>
</comment>
<keyword evidence="6" id="KW-0822">Tryptophan biosynthesis</keyword>
<dbReference type="PANTHER" id="PTHR22854:SF2">
    <property type="entry name" value="INDOLE-3-GLYCEROL-PHOSPHATE SYNTHASE"/>
    <property type="match status" value="1"/>
</dbReference>
<evidence type="ECO:0000256" key="4">
    <source>
        <dbReference type="ARBA" id="ARBA00022605"/>
    </source>
</evidence>
<dbReference type="InterPro" id="IPR013798">
    <property type="entry name" value="Indole-3-glycerol_P_synth_dom"/>
</dbReference>
<dbReference type="SUPFAM" id="SSF51366">
    <property type="entry name" value="Ribulose-phoshate binding barrel"/>
    <property type="match status" value="1"/>
</dbReference>
<evidence type="ECO:0000256" key="7">
    <source>
        <dbReference type="ARBA" id="ARBA00023141"/>
    </source>
</evidence>
<dbReference type="EMBL" id="VAUP01000015">
    <property type="protein sequence ID" value="TLX43670.1"/>
    <property type="molecule type" value="Genomic_DNA"/>
</dbReference>
<dbReference type="InterPro" id="IPR011060">
    <property type="entry name" value="RibuloseP-bd_barrel"/>
</dbReference>
<dbReference type="AlphaFoldDB" id="A0A6C1KHK4"/>
<dbReference type="GO" id="GO:0004425">
    <property type="term" value="F:indole-3-glycerol-phosphate synthase activity"/>
    <property type="evidence" value="ECO:0007669"/>
    <property type="project" value="UniProtKB-EC"/>
</dbReference>
<evidence type="ECO:0000256" key="8">
    <source>
        <dbReference type="ARBA" id="ARBA00023239"/>
    </source>
</evidence>
<dbReference type="Gene3D" id="3.20.20.70">
    <property type="entry name" value="Aldolase class I"/>
    <property type="match status" value="1"/>
</dbReference>
<dbReference type="GO" id="GO:0000162">
    <property type="term" value="P:L-tryptophan biosynthetic process"/>
    <property type="evidence" value="ECO:0007669"/>
    <property type="project" value="UniProtKB-UniPathway"/>
</dbReference>
<dbReference type="Proteomes" id="UP000305131">
    <property type="component" value="Unassembled WGS sequence"/>
</dbReference>
<evidence type="ECO:0000256" key="3">
    <source>
        <dbReference type="ARBA" id="ARBA00012362"/>
    </source>
</evidence>
<accession>A0A6C1KHK4</accession>
<gene>
    <name evidence="10" type="ORF">FBQ73_06020</name>
</gene>
<dbReference type="Pfam" id="PF00218">
    <property type="entry name" value="IGPS"/>
    <property type="match status" value="1"/>
</dbReference>
<dbReference type="PANTHER" id="PTHR22854">
    <property type="entry name" value="TRYPTOPHAN BIOSYNTHESIS PROTEIN"/>
    <property type="match status" value="1"/>
</dbReference>
<name>A0A6C1KHK4_XANAU</name>
<evidence type="ECO:0000313" key="10">
    <source>
        <dbReference type="EMBL" id="TLX43670.1"/>
    </source>
</evidence>
<sequence length="310" mass="32759">MPRPNRDGGEARQNLGSSRGIFRAGASLPRWRRTFFMILPDASPLKPFILQRRDQLAKAKVRRSLGQIQGKVGDMPMTRGFQGALAASFKANGAPGIIAELKGGSPFDPSFRTMVPYKALAEDFEAVGAAALSVAVERQAFRGSYSDLATVRDAVDIPLLAQDIIFDLYQILEARLAGADAVVLSAALLGPQLAEFRERAASVAMDALVQVHTPQEVEAALAAGADFICVTNRNIHTFELKPGTCETLIPLIPATKALVVAEGGLGTAADRERLGAAGAKALLIGTALMKDADPAGVLEQVLGIETEAAD</sequence>
<organism evidence="10 11">
    <name type="scientific">Xanthobacter autotrophicus</name>
    <dbReference type="NCBI Taxonomy" id="280"/>
    <lineage>
        <taxon>Bacteria</taxon>
        <taxon>Pseudomonadati</taxon>
        <taxon>Pseudomonadota</taxon>
        <taxon>Alphaproteobacteria</taxon>
        <taxon>Hyphomicrobiales</taxon>
        <taxon>Xanthobacteraceae</taxon>
        <taxon>Xanthobacter</taxon>
    </lineage>
</organism>
<evidence type="ECO:0000256" key="6">
    <source>
        <dbReference type="ARBA" id="ARBA00022822"/>
    </source>
</evidence>
<keyword evidence="7" id="KW-0057">Aromatic amino acid biosynthesis</keyword>
<evidence type="ECO:0000256" key="2">
    <source>
        <dbReference type="ARBA" id="ARBA00004696"/>
    </source>
</evidence>
<dbReference type="GO" id="GO:0004640">
    <property type="term" value="F:phosphoribosylanthranilate isomerase activity"/>
    <property type="evidence" value="ECO:0007669"/>
    <property type="project" value="TreeGrafter"/>
</dbReference>
<evidence type="ECO:0000256" key="1">
    <source>
        <dbReference type="ARBA" id="ARBA00001633"/>
    </source>
</evidence>
<dbReference type="CDD" id="cd00331">
    <property type="entry name" value="IGPS"/>
    <property type="match status" value="1"/>
</dbReference>
<reference evidence="10 11" key="1">
    <citation type="submission" date="2019-05" db="EMBL/GenBank/DDBJ databases">
        <authorList>
            <person name="Zhou X."/>
        </authorList>
    </citation>
    <scope>NUCLEOTIDE SEQUENCE [LARGE SCALE GENOMIC DNA]</scope>
    <source>
        <strain evidence="10 11">DSM 432</strain>
    </source>
</reference>
<keyword evidence="4" id="KW-0028">Amino-acid biosynthesis</keyword>
<feature type="domain" description="Indole-3-glycerol phosphate synthase" evidence="9">
    <location>
        <begin position="49"/>
        <end position="296"/>
    </location>
</feature>
<evidence type="ECO:0000313" key="11">
    <source>
        <dbReference type="Proteomes" id="UP000305131"/>
    </source>
</evidence>
<dbReference type="InterPro" id="IPR045186">
    <property type="entry name" value="Indole-3-glycerol_P_synth"/>
</dbReference>
<protein>
    <recommendedName>
        <fullName evidence="3">indole-3-glycerol-phosphate synthase</fullName>
        <ecNumber evidence="3">4.1.1.48</ecNumber>
    </recommendedName>
</protein>
<dbReference type="UniPathway" id="UPA00035">
    <property type="reaction ID" value="UER00043"/>
</dbReference>
<proteinExistence type="predicted"/>
<evidence type="ECO:0000256" key="5">
    <source>
        <dbReference type="ARBA" id="ARBA00022793"/>
    </source>
</evidence>
<dbReference type="OrthoDB" id="9804217at2"/>
<keyword evidence="5" id="KW-0210">Decarboxylase</keyword>
<comment type="catalytic activity">
    <reaction evidence="1">
        <text>1-(2-carboxyphenylamino)-1-deoxy-D-ribulose 5-phosphate + H(+) = (1S,2R)-1-C-(indol-3-yl)glycerol 3-phosphate + CO2 + H2O</text>
        <dbReference type="Rhea" id="RHEA:23476"/>
        <dbReference type="ChEBI" id="CHEBI:15377"/>
        <dbReference type="ChEBI" id="CHEBI:15378"/>
        <dbReference type="ChEBI" id="CHEBI:16526"/>
        <dbReference type="ChEBI" id="CHEBI:58613"/>
        <dbReference type="ChEBI" id="CHEBI:58866"/>
        <dbReference type="EC" id="4.1.1.48"/>
    </reaction>
</comment>